<dbReference type="InterPro" id="IPR011990">
    <property type="entry name" value="TPR-like_helical_dom_sf"/>
</dbReference>
<dbReference type="Proteomes" id="UP001163046">
    <property type="component" value="Unassembled WGS sequence"/>
</dbReference>
<gene>
    <name evidence="3" type="ORF">OS493_015652</name>
</gene>
<keyword evidence="2" id="KW-0175">Coiled coil</keyword>
<reference evidence="3" key="1">
    <citation type="submission" date="2023-01" db="EMBL/GenBank/DDBJ databases">
        <title>Genome assembly of the deep-sea coral Lophelia pertusa.</title>
        <authorList>
            <person name="Herrera S."/>
            <person name="Cordes E."/>
        </authorList>
    </citation>
    <scope>NUCLEOTIDE SEQUENCE</scope>
    <source>
        <strain evidence="3">USNM1676648</strain>
        <tissue evidence="3">Polyp</tissue>
    </source>
</reference>
<protein>
    <submittedName>
        <fullName evidence="3">Uncharacterized protein</fullName>
    </submittedName>
</protein>
<accession>A0A9X0CKA8</accession>
<dbReference type="SMART" id="SM00028">
    <property type="entry name" value="TPR"/>
    <property type="match status" value="5"/>
</dbReference>
<dbReference type="SUPFAM" id="SSF48452">
    <property type="entry name" value="TPR-like"/>
    <property type="match status" value="2"/>
</dbReference>
<feature type="repeat" description="TPR" evidence="1">
    <location>
        <begin position="266"/>
        <end position="299"/>
    </location>
</feature>
<name>A0A9X0CKA8_9CNID</name>
<sequence length="311" mass="35265">MERLMESVYLETKTKMENDLALAIYISLNYGKDLFKQEKRDKAIALFKECLRLSQKLGQPKLIYCCIASLGGAYLRSGDYLNAIACYERTLQAMVENYGDESAEVLLTLKVLADLSRVIGDYAKADAYMANHSVVAKRLGIELTEAESKPWLNYTGQSAEECMTSIAEAEQMLETAKKTQDKKLEAYAYILMGNSYRLLREFRKSITYCQKYLEMCDKAGDLDGKTCAYGSLGTSHRHLGEIKKAIEYYEKEREITEVTGDKRRDGHAYNNLGTCYMDVGDYKKAVLYFKYSLNIFLAAGMRKEVGAHTVT</sequence>
<dbReference type="EMBL" id="MU827309">
    <property type="protein sequence ID" value="KAJ7360548.1"/>
    <property type="molecule type" value="Genomic_DNA"/>
</dbReference>
<evidence type="ECO:0000256" key="2">
    <source>
        <dbReference type="SAM" id="Coils"/>
    </source>
</evidence>
<keyword evidence="4" id="KW-1185">Reference proteome</keyword>
<dbReference type="PANTHER" id="PTHR10098:SF108">
    <property type="entry name" value="TETRATRICOPEPTIDE REPEAT PROTEIN 28"/>
    <property type="match status" value="1"/>
</dbReference>
<evidence type="ECO:0000256" key="1">
    <source>
        <dbReference type="PROSITE-ProRule" id="PRU00339"/>
    </source>
</evidence>
<dbReference type="PANTHER" id="PTHR10098">
    <property type="entry name" value="RAPSYN-RELATED"/>
    <property type="match status" value="1"/>
</dbReference>
<comment type="caution">
    <text evidence="3">The sequence shown here is derived from an EMBL/GenBank/DDBJ whole genome shotgun (WGS) entry which is preliminary data.</text>
</comment>
<dbReference type="InterPro" id="IPR019734">
    <property type="entry name" value="TPR_rpt"/>
</dbReference>
<feature type="coiled-coil region" evidence="2">
    <location>
        <begin position="159"/>
        <end position="186"/>
    </location>
</feature>
<dbReference type="AlphaFoldDB" id="A0A9X0CKA8"/>
<evidence type="ECO:0000313" key="4">
    <source>
        <dbReference type="Proteomes" id="UP001163046"/>
    </source>
</evidence>
<keyword evidence="1" id="KW-0802">TPR repeat</keyword>
<feature type="repeat" description="TPR" evidence="1">
    <location>
        <begin position="226"/>
        <end position="259"/>
    </location>
</feature>
<dbReference type="Pfam" id="PF13424">
    <property type="entry name" value="TPR_12"/>
    <property type="match status" value="2"/>
</dbReference>
<evidence type="ECO:0000313" key="3">
    <source>
        <dbReference type="EMBL" id="KAJ7360548.1"/>
    </source>
</evidence>
<dbReference type="PROSITE" id="PS50005">
    <property type="entry name" value="TPR"/>
    <property type="match status" value="2"/>
</dbReference>
<dbReference type="OrthoDB" id="626167at2759"/>
<dbReference type="Gene3D" id="1.25.40.10">
    <property type="entry name" value="Tetratricopeptide repeat domain"/>
    <property type="match status" value="2"/>
</dbReference>
<organism evidence="3 4">
    <name type="scientific">Desmophyllum pertusum</name>
    <dbReference type="NCBI Taxonomy" id="174260"/>
    <lineage>
        <taxon>Eukaryota</taxon>
        <taxon>Metazoa</taxon>
        <taxon>Cnidaria</taxon>
        <taxon>Anthozoa</taxon>
        <taxon>Hexacorallia</taxon>
        <taxon>Scleractinia</taxon>
        <taxon>Caryophylliina</taxon>
        <taxon>Caryophylliidae</taxon>
        <taxon>Desmophyllum</taxon>
    </lineage>
</organism>
<proteinExistence type="predicted"/>